<sequence>MSLAIQPVSTARTAAFEKALSQALSHRTAAADPAAAAGFCLFCLAVPTTR</sequence>
<accession>A0ABV4H7B4</accession>
<evidence type="ECO:0000313" key="1">
    <source>
        <dbReference type="EMBL" id="MEZ0166687.1"/>
    </source>
</evidence>
<organism evidence="1 2">
    <name type="scientific">Kineococcus halophytocola</name>
    <dbReference type="NCBI Taxonomy" id="3234027"/>
    <lineage>
        <taxon>Bacteria</taxon>
        <taxon>Bacillati</taxon>
        <taxon>Actinomycetota</taxon>
        <taxon>Actinomycetes</taxon>
        <taxon>Kineosporiales</taxon>
        <taxon>Kineosporiaceae</taxon>
        <taxon>Kineococcus</taxon>
    </lineage>
</organism>
<evidence type="ECO:0000313" key="2">
    <source>
        <dbReference type="Proteomes" id="UP001565927"/>
    </source>
</evidence>
<dbReference type="EMBL" id="JBGFTU010000026">
    <property type="protein sequence ID" value="MEZ0166687.1"/>
    <property type="molecule type" value="Genomic_DNA"/>
</dbReference>
<keyword evidence="2" id="KW-1185">Reference proteome</keyword>
<reference evidence="1 2" key="1">
    <citation type="submission" date="2024-07" db="EMBL/GenBank/DDBJ databases">
        <authorList>
            <person name="Thanompreechachai J."/>
            <person name="Duangmal K."/>
        </authorList>
    </citation>
    <scope>NUCLEOTIDE SEQUENCE [LARGE SCALE GENOMIC DNA]</scope>
    <source>
        <strain evidence="1 2">LSe6-4</strain>
    </source>
</reference>
<proteinExistence type="predicted"/>
<gene>
    <name evidence="1" type="ORF">AB2L27_18165</name>
</gene>
<protein>
    <submittedName>
        <fullName evidence="1">Uncharacterized protein</fullName>
    </submittedName>
</protein>
<dbReference type="RefSeq" id="WP_370442902.1">
    <property type="nucleotide sequence ID" value="NZ_JBGFTU010000026.1"/>
</dbReference>
<dbReference type="Proteomes" id="UP001565927">
    <property type="component" value="Unassembled WGS sequence"/>
</dbReference>
<comment type="caution">
    <text evidence="1">The sequence shown here is derived from an EMBL/GenBank/DDBJ whole genome shotgun (WGS) entry which is preliminary data.</text>
</comment>
<name>A0ABV4H7B4_9ACTN</name>